<dbReference type="EMBL" id="JWZT01000010">
    <property type="protein sequence ID" value="KII75199.1"/>
    <property type="molecule type" value="Genomic_DNA"/>
</dbReference>
<sequence length="184" mass="21541">MEDKEKTVFQEHDVSVNPVKITVDPTYEDKQLSPLTRLGQRRKWARRKTLQQRKRKKDNEVRIDTWEQKTICCGTVFIGPQDQILIIPRFLQPHQGPCTYDYIPYLWETGQIVVETDEEECSTPQVPTDGISKSIVHNETKIPQNGIQSEIIINEEYITYENVVNLNDHQYSNTYIMTEPCLQT</sequence>
<organism evidence="1 2">
    <name type="scientific">Thelohanellus kitauei</name>
    <name type="common">Myxosporean</name>
    <dbReference type="NCBI Taxonomy" id="669202"/>
    <lineage>
        <taxon>Eukaryota</taxon>
        <taxon>Metazoa</taxon>
        <taxon>Cnidaria</taxon>
        <taxon>Myxozoa</taxon>
        <taxon>Myxosporea</taxon>
        <taxon>Bivalvulida</taxon>
        <taxon>Platysporina</taxon>
        <taxon>Myxobolidae</taxon>
        <taxon>Thelohanellus</taxon>
    </lineage>
</organism>
<protein>
    <submittedName>
        <fullName evidence="1">Uncharacterized protein</fullName>
    </submittedName>
</protein>
<dbReference type="InterPro" id="IPR026065">
    <property type="entry name" value="FAM60A"/>
</dbReference>
<name>A0A0C2JBF9_THEKT</name>
<proteinExistence type="predicted"/>
<dbReference type="AlphaFoldDB" id="A0A0C2JBF9"/>
<gene>
    <name evidence="1" type="ORF">RF11_07618</name>
</gene>
<dbReference type="OrthoDB" id="6019797at2759"/>
<dbReference type="Proteomes" id="UP000031668">
    <property type="component" value="Unassembled WGS sequence"/>
</dbReference>
<accession>A0A0C2JBF9</accession>
<evidence type="ECO:0000313" key="1">
    <source>
        <dbReference type="EMBL" id="KII75199.1"/>
    </source>
</evidence>
<evidence type="ECO:0000313" key="2">
    <source>
        <dbReference type="Proteomes" id="UP000031668"/>
    </source>
</evidence>
<comment type="caution">
    <text evidence="1">The sequence shown here is derived from an EMBL/GenBank/DDBJ whole genome shotgun (WGS) entry which is preliminary data.</text>
</comment>
<dbReference type="Pfam" id="PF15396">
    <property type="entry name" value="FAM60A"/>
    <property type="match status" value="1"/>
</dbReference>
<keyword evidence="2" id="KW-1185">Reference proteome</keyword>
<reference evidence="1 2" key="1">
    <citation type="journal article" date="2014" name="Genome Biol. Evol.">
        <title>The genome of the myxosporean Thelohanellus kitauei shows adaptations to nutrient acquisition within its fish host.</title>
        <authorList>
            <person name="Yang Y."/>
            <person name="Xiong J."/>
            <person name="Zhou Z."/>
            <person name="Huo F."/>
            <person name="Miao W."/>
            <person name="Ran C."/>
            <person name="Liu Y."/>
            <person name="Zhang J."/>
            <person name="Feng J."/>
            <person name="Wang M."/>
            <person name="Wang M."/>
            <person name="Wang L."/>
            <person name="Yao B."/>
        </authorList>
    </citation>
    <scope>NUCLEOTIDE SEQUENCE [LARGE SCALE GENOMIC DNA]</scope>
    <source>
        <strain evidence="1">Wuqing</strain>
    </source>
</reference>